<evidence type="ECO:0000313" key="3">
    <source>
        <dbReference type="Proteomes" id="UP001501231"/>
    </source>
</evidence>
<dbReference type="EMBL" id="BAAARW010000012">
    <property type="protein sequence ID" value="GAA2421128.1"/>
    <property type="molecule type" value="Genomic_DNA"/>
</dbReference>
<name>A0ABP5W6J5_9ACTN</name>
<keyword evidence="1" id="KW-0472">Membrane</keyword>
<keyword evidence="3" id="KW-1185">Reference proteome</keyword>
<accession>A0ABP5W6J5</accession>
<feature type="transmembrane region" description="Helical" evidence="1">
    <location>
        <begin position="6"/>
        <end position="23"/>
    </location>
</feature>
<comment type="caution">
    <text evidence="2">The sequence shown here is derived from an EMBL/GenBank/DDBJ whole genome shotgun (WGS) entry which is preliminary data.</text>
</comment>
<dbReference type="Proteomes" id="UP001501231">
    <property type="component" value="Unassembled WGS sequence"/>
</dbReference>
<evidence type="ECO:0008006" key="4">
    <source>
        <dbReference type="Google" id="ProtNLM"/>
    </source>
</evidence>
<evidence type="ECO:0000256" key="1">
    <source>
        <dbReference type="SAM" id="Phobius"/>
    </source>
</evidence>
<proteinExistence type="predicted"/>
<evidence type="ECO:0000313" key="2">
    <source>
        <dbReference type="EMBL" id="GAA2421128.1"/>
    </source>
</evidence>
<gene>
    <name evidence="2" type="ORF">GCM10010191_35640</name>
</gene>
<sequence length="133" mass="14180">MIGNILAIAVGLAFIVGGLRELAGRIRMQRRMRRAPGVFVGRAEVGHMSGPGVRSRAGRFRFTTEAGQVVERMSALSSFPGPKPGRSLTVVYDPARPGSTAERAWVHLALLLVFSPVAIALGTFIVIRSLGAL</sequence>
<reference evidence="3" key="1">
    <citation type="journal article" date="2019" name="Int. J. Syst. Evol. Microbiol.">
        <title>The Global Catalogue of Microorganisms (GCM) 10K type strain sequencing project: providing services to taxonomists for standard genome sequencing and annotation.</title>
        <authorList>
            <consortium name="The Broad Institute Genomics Platform"/>
            <consortium name="The Broad Institute Genome Sequencing Center for Infectious Disease"/>
            <person name="Wu L."/>
            <person name="Ma J."/>
        </authorList>
    </citation>
    <scope>NUCLEOTIDE SEQUENCE [LARGE SCALE GENOMIC DNA]</scope>
    <source>
        <strain evidence="3">JCM 3325</strain>
    </source>
</reference>
<feature type="transmembrane region" description="Helical" evidence="1">
    <location>
        <begin position="104"/>
        <end position="127"/>
    </location>
</feature>
<keyword evidence="1" id="KW-0812">Transmembrane</keyword>
<protein>
    <recommendedName>
        <fullName evidence="4">DUF3592 domain-containing protein</fullName>
    </recommendedName>
</protein>
<keyword evidence="1" id="KW-1133">Transmembrane helix</keyword>
<dbReference type="RefSeq" id="WP_344590094.1">
    <property type="nucleotide sequence ID" value="NZ_BAAARW010000012.1"/>
</dbReference>
<organism evidence="2 3">
    <name type="scientific">Actinomadura vinacea</name>
    <dbReference type="NCBI Taxonomy" id="115336"/>
    <lineage>
        <taxon>Bacteria</taxon>
        <taxon>Bacillati</taxon>
        <taxon>Actinomycetota</taxon>
        <taxon>Actinomycetes</taxon>
        <taxon>Streptosporangiales</taxon>
        <taxon>Thermomonosporaceae</taxon>
        <taxon>Actinomadura</taxon>
    </lineage>
</organism>